<comment type="caution">
    <text evidence="10">The sequence shown here is derived from an EMBL/GenBank/DDBJ whole genome shotgun (WGS) entry which is preliminary data.</text>
</comment>
<organism evidence="10 11">
    <name type="scientific">Candidatus Enterococcus myersii</name>
    <dbReference type="NCBI Taxonomy" id="2815322"/>
    <lineage>
        <taxon>Bacteria</taxon>
        <taxon>Bacillati</taxon>
        <taxon>Bacillota</taxon>
        <taxon>Bacilli</taxon>
        <taxon>Lactobacillales</taxon>
        <taxon>Enterococcaceae</taxon>
        <taxon>Enterococcus</taxon>
    </lineage>
</organism>
<dbReference type="RefSeq" id="WP_010718215.1">
    <property type="nucleotide sequence ID" value="NZ_JAFLVT010000018.1"/>
</dbReference>
<evidence type="ECO:0000256" key="6">
    <source>
        <dbReference type="ARBA" id="ARBA00023284"/>
    </source>
</evidence>
<keyword evidence="6" id="KW-0676">Redox-active center</keyword>
<dbReference type="Proteomes" id="UP000664256">
    <property type="component" value="Unassembled WGS sequence"/>
</dbReference>
<dbReference type="EMBL" id="JAFLVT010000018">
    <property type="protein sequence ID" value="MBO0450235.1"/>
    <property type="molecule type" value="Genomic_DNA"/>
</dbReference>
<dbReference type="PROSITE" id="PS00194">
    <property type="entry name" value="THIOREDOXIN_1"/>
    <property type="match status" value="1"/>
</dbReference>
<dbReference type="Gene3D" id="3.40.30.10">
    <property type="entry name" value="Glutaredoxin"/>
    <property type="match status" value="1"/>
</dbReference>
<reference evidence="10 11" key="1">
    <citation type="submission" date="2021-03" db="EMBL/GenBank/DDBJ databases">
        <title>Enterococcal diversity collection.</title>
        <authorList>
            <person name="Gilmore M.S."/>
            <person name="Schwartzman J."/>
            <person name="Van Tyne D."/>
            <person name="Martin M."/>
            <person name="Earl A.M."/>
            <person name="Manson A.L."/>
            <person name="Straub T."/>
            <person name="Salamzade R."/>
            <person name="Saavedra J."/>
            <person name="Lebreton F."/>
            <person name="Prichula J."/>
            <person name="Schaufler K."/>
            <person name="Gaca A."/>
            <person name="Sgardioli B."/>
            <person name="Wagenaar J."/>
            <person name="Strong T."/>
        </authorList>
    </citation>
    <scope>NUCLEOTIDE SEQUENCE [LARGE SCALE GENOMIC DNA]</scope>
    <source>
        <strain evidence="10 11">MJM12</strain>
    </source>
</reference>
<gene>
    <name evidence="10" type="primary">trxA</name>
    <name evidence="10" type="ORF">JZO76_11955</name>
</gene>
<dbReference type="Pfam" id="PF00085">
    <property type="entry name" value="Thioredoxin"/>
    <property type="match status" value="1"/>
</dbReference>
<proteinExistence type="inferred from homology"/>
<dbReference type="InterPro" id="IPR036249">
    <property type="entry name" value="Thioredoxin-like_sf"/>
</dbReference>
<evidence type="ECO:0000313" key="10">
    <source>
        <dbReference type="EMBL" id="MBO0450235.1"/>
    </source>
</evidence>
<keyword evidence="11" id="KW-1185">Reference proteome</keyword>
<accession>A0ABS3H9V0</accession>
<keyword evidence="5" id="KW-1015">Disulfide bond</keyword>
<feature type="domain" description="Thioredoxin" evidence="9">
    <location>
        <begin position="1"/>
        <end position="102"/>
    </location>
</feature>
<name>A0ABS3H9V0_9ENTE</name>
<evidence type="ECO:0000256" key="1">
    <source>
        <dbReference type="ARBA" id="ARBA00008987"/>
    </source>
</evidence>
<dbReference type="PANTHER" id="PTHR45663:SF11">
    <property type="entry name" value="GEO12009P1"/>
    <property type="match status" value="1"/>
</dbReference>
<dbReference type="SUPFAM" id="SSF52833">
    <property type="entry name" value="Thioredoxin-like"/>
    <property type="match status" value="1"/>
</dbReference>
<dbReference type="NCBIfam" id="TIGR01068">
    <property type="entry name" value="thioredoxin"/>
    <property type="match status" value="1"/>
</dbReference>
<evidence type="ECO:0000259" key="9">
    <source>
        <dbReference type="PROSITE" id="PS51352"/>
    </source>
</evidence>
<evidence type="ECO:0000256" key="8">
    <source>
        <dbReference type="PIRNR" id="PIRNR000077"/>
    </source>
</evidence>
<evidence type="ECO:0000313" key="11">
    <source>
        <dbReference type="Proteomes" id="UP000664256"/>
    </source>
</evidence>
<evidence type="ECO:0000256" key="3">
    <source>
        <dbReference type="ARBA" id="ARBA00022448"/>
    </source>
</evidence>
<dbReference type="InterPro" id="IPR017937">
    <property type="entry name" value="Thioredoxin_CS"/>
</dbReference>
<sequence>MKKINDQQFKEETSQGLALIDFWAPWCGPCKMQAPILDELEAEMGDKVSIFKLNVDDNPVTASEFGVMSIPTLMIKKDGRVVDKLVGVHDKETLAKILNEFA</sequence>
<evidence type="ECO:0000256" key="2">
    <source>
        <dbReference type="ARBA" id="ARBA00020570"/>
    </source>
</evidence>
<dbReference type="InterPro" id="IPR013766">
    <property type="entry name" value="Thioredoxin_domain"/>
</dbReference>
<keyword evidence="4" id="KW-0249">Electron transport</keyword>
<evidence type="ECO:0000256" key="4">
    <source>
        <dbReference type="ARBA" id="ARBA00022982"/>
    </source>
</evidence>
<dbReference type="PANTHER" id="PTHR45663">
    <property type="entry name" value="GEO12009P1"/>
    <property type="match status" value="1"/>
</dbReference>
<evidence type="ECO:0000256" key="5">
    <source>
        <dbReference type="ARBA" id="ARBA00023157"/>
    </source>
</evidence>
<dbReference type="PIRSF" id="PIRSF000077">
    <property type="entry name" value="Thioredoxin"/>
    <property type="match status" value="1"/>
</dbReference>
<dbReference type="InterPro" id="IPR005746">
    <property type="entry name" value="Thioredoxin"/>
</dbReference>
<evidence type="ECO:0000256" key="7">
    <source>
        <dbReference type="NCBIfam" id="TIGR01068"/>
    </source>
</evidence>
<dbReference type="CDD" id="cd02947">
    <property type="entry name" value="TRX_family"/>
    <property type="match status" value="1"/>
</dbReference>
<dbReference type="PRINTS" id="PR00421">
    <property type="entry name" value="THIOREDOXIN"/>
</dbReference>
<comment type="similarity">
    <text evidence="1 8">Belongs to the thioredoxin family.</text>
</comment>
<protein>
    <recommendedName>
        <fullName evidence="2 7">Thioredoxin</fullName>
    </recommendedName>
</protein>
<dbReference type="PROSITE" id="PS51352">
    <property type="entry name" value="THIOREDOXIN_2"/>
    <property type="match status" value="1"/>
</dbReference>
<keyword evidence="3" id="KW-0813">Transport</keyword>